<dbReference type="InterPro" id="IPR017689">
    <property type="entry name" value="BamD"/>
</dbReference>
<proteinExistence type="predicted"/>
<keyword evidence="3" id="KW-0998">Cell outer membrane</keyword>
<evidence type="ECO:0000256" key="2">
    <source>
        <dbReference type="ARBA" id="ARBA00023136"/>
    </source>
</evidence>
<dbReference type="STRING" id="1077936.SAMN05421545_3096"/>
<dbReference type="AlphaFoldDB" id="A0A1N6ZYF5"/>
<evidence type="ECO:0000313" key="5">
    <source>
        <dbReference type="EMBL" id="SIR31779.1"/>
    </source>
</evidence>
<dbReference type="EMBL" id="FTNM01000005">
    <property type="protein sequence ID" value="SIR31779.1"/>
    <property type="molecule type" value="Genomic_DNA"/>
</dbReference>
<reference evidence="6" key="1">
    <citation type="submission" date="2017-01" db="EMBL/GenBank/DDBJ databases">
        <authorList>
            <person name="Varghese N."/>
            <person name="Submissions S."/>
        </authorList>
    </citation>
    <scope>NUCLEOTIDE SEQUENCE [LARGE SCALE GENOMIC DNA]</scope>
    <source>
        <strain evidence="6">DM9</strain>
    </source>
</reference>
<dbReference type="NCBIfam" id="TIGR03302">
    <property type="entry name" value="OM_YfiO"/>
    <property type="match status" value="1"/>
</dbReference>
<keyword evidence="6" id="KW-1185">Reference proteome</keyword>
<evidence type="ECO:0000256" key="3">
    <source>
        <dbReference type="ARBA" id="ARBA00023237"/>
    </source>
</evidence>
<keyword evidence="2" id="KW-0472">Membrane</keyword>
<feature type="domain" description="Outer membrane lipoprotein BamD-like" evidence="4">
    <location>
        <begin position="173"/>
        <end position="262"/>
    </location>
</feature>
<dbReference type="InterPro" id="IPR039565">
    <property type="entry name" value="BamD-like"/>
</dbReference>
<evidence type="ECO:0000313" key="6">
    <source>
        <dbReference type="Proteomes" id="UP000185924"/>
    </source>
</evidence>
<gene>
    <name evidence="5" type="ORF">SAMN05421545_3096</name>
</gene>
<dbReference type="Proteomes" id="UP000185924">
    <property type="component" value="Unassembled WGS sequence"/>
</dbReference>
<accession>A0A1N6ZYF5</accession>
<organism evidence="5 6">
    <name type="scientific">Pontibacter lucknowensis</name>
    <dbReference type="NCBI Taxonomy" id="1077936"/>
    <lineage>
        <taxon>Bacteria</taxon>
        <taxon>Pseudomonadati</taxon>
        <taxon>Bacteroidota</taxon>
        <taxon>Cytophagia</taxon>
        <taxon>Cytophagales</taxon>
        <taxon>Hymenobacteraceae</taxon>
        <taxon>Pontibacter</taxon>
    </lineage>
</organism>
<protein>
    <submittedName>
        <fullName evidence="5">Beta-barrel assembly machine subunit BamD</fullName>
    </submittedName>
</protein>
<sequence length="274" mass="32259">MNRGILHTVVLLCLLVFTTSCSNFQKLLKSNDVDLKYKAALEYYEKGDYYRANQLLEQVMPLMTGREEAERARFYYANTHYQQREYMLSAFQFRTFYETYPRSEMAEEAMFLQAKSLYNDSPDFEQDQTSTITAMESIQEFLVRYPSSQFSAEANKMFDDLSAKLDLKAFESARLYYKLRYYKSAVVAFTNFLRENPSSPYSEQAAYLRVDAQYRFALESVPDKQQERFMEAIDFYQAFIDQYPDSSYLRSAEQVYANAQSELEKIKKNNPSNS</sequence>
<evidence type="ECO:0000256" key="1">
    <source>
        <dbReference type="ARBA" id="ARBA00022729"/>
    </source>
</evidence>
<dbReference type="Pfam" id="PF13525">
    <property type="entry name" value="YfiO"/>
    <property type="match status" value="2"/>
</dbReference>
<keyword evidence="1" id="KW-0732">Signal</keyword>
<dbReference type="Gene3D" id="1.25.40.10">
    <property type="entry name" value="Tetratricopeptide repeat domain"/>
    <property type="match status" value="1"/>
</dbReference>
<dbReference type="InterPro" id="IPR011990">
    <property type="entry name" value="TPR-like_helical_dom_sf"/>
</dbReference>
<dbReference type="PROSITE" id="PS51257">
    <property type="entry name" value="PROKAR_LIPOPROTEIN"/>
    <property type="match status" value="1"/>
</dbReference>
<evidence type="ECO:0000259" key="4">
    <source>
        <dbReference type="Pfam" id="PF13525"/>
    </source>
</evidence>
<name>A0A1N6ZYF5_9BACT</name>
<dbReference type="SUPFAM" id="SSF48452">
    <property type="entry name" value="TPR-like"/>
    <property type="match status" value="1"/>
</dbReference>
<dbReference type="RefSeq" id="WP_234986405.1">
    <property type="nucleotide sequence ID" value="NZ_FTNM01000005.1"/>
</dbReference>
<feature type="domain" description="Outer membrane lipoprotein BamD-like" evidence="4">
    <location>
        <begin position="37"/>
        <end position="168"/>
    </location>
</feature>